<dbReference type="EMBL" id="BAABHO010000012">
    <property type="protein sequence ID" value="GAA4785442.1"/>
    <property type="molecule type" value="Genomic_DNA"/>
</dbReference>
<dbReference type="InterPro" id="IPR017039">
    <property type="entry name" value="Virul_fac_BrkB"/>
</dbReference>
<accession>A0ABP9AUY1</accession>
<feature type="transmembrane region" description="Helical" evidence="6">
    <location>
        <begin position="211"/>
        <end position="240"/>
    </location>
</feature>
<evidence type="ECO:0000256" key="5">
    <source>
        <dbReference type="ARBA" id="ARBA00023136"/>
    </source>
</evidence>
<evidence type="ECO:0000256" key="2">
    <source>
        <dbReference type="ARBA" id="ARBA00022475"/>
    </source>
</evidence>
<feature type="transmembrane region" description="Helical" evidence="6">
    <location>
        <begin position="179"/>
        <end position="199"/>
    </location>
</feature>
<keyword evidence="2" id="KW-1003">Cell membrane</keyword>
<dbReference type="Pfam" id="PF03631">
    <property type="entry name" value="Virul_fac_BrkB"/>
    <property type="match status" value="1"/>
</dbReference>
<name>A0ABP9AUY1_9PSEU</name>
<proteinExistence type="predicted"/>
<dbReference type="Proteomes" id="UP001500928">
    <property type="component" value="Unassembled WGS sequence"/>
</dbReference>
<comment type="subcellular location">
    <subcellularLocation>
        <location evidence="1">Cell membrane</location>
        <topology evidence="1">Multi-pass membrane protein</topology>
    </subcellularLocation>
</comment>
<evidence type="ECO:0000256" key="1">
    <source>
        <dbReference type="ARBA" id="ARBA00004651"/>
    </source>
</evidence>
<keyword evidence="4 6" id="KW-1133">Transmembrane helix</keyword>
<evidence type="ECO:0000256" key="3">
    <source>
        <dbReference type="ARBA" id="ARBA00022692"/>
    </source>
</evidence>
<feature type="transmembrane region" description="Helical" evidence="6">
    <location>
        <begin position="103"/>
        <end position="122"/>
    </location>
</feature>
<evidence type="ECO:0000313" key="7">
    <source>
        <dbReference type="EMBL" id="GAA4785442.1"/>
    </source>
</evidence>
<keyword evidence="8" id="KW-1185">Reference proteome</keyword>
<comment type="caution">
    <text evidence="7">The sequence shown here is derived from an EMBL/GenBank/DDBJ whole genome shotgun (WGS) entry which is preliminary data.</text>
</comment>
<evidence type="ECO:0000256" key="4">
    <source>
        <dbReference type="ARBA" id="ARBA00022989"/>
    </source>
</evidence>
<sequence>MGGGYARPVPSLPSRGVLRVPAELVRSVGETLRGRDLAAVAAGLTYFAGLGVVPWLLLAVWGAALVASPATVAAYLTDLRMLVPPGMGARPVYDALVRAGLDLGPWGALVTIFPATFYGEGLRRACLRLAPRPDRLTGWRARLSLLPLVLAVPVLALGVFATAPALADLARTGGTAGTLGQVVLAFHVSWLAMGVVIAWGFRVVAPGGPGWFATLVGAFGTSAVLSGFLQGFLLFLALPIDLGIPFGGLDVVGATVAVALWLFVLHVLLLVGWAATDALDRWWRSTPPPPVDAVDRAPVPVGAGR</sequence>
<evidence type="ECO:0000256" key="6">
    <source>
        <dbReference type="SAM" id="Phobius"/>
    </source>
</evidence>
<keyword evidence="3 6" id="KW-0812">Transmembrane</keyword>
<feature type="transmembrane region" description="Helical" evidence="6">
    <location>
        <begin position="143"/>
        <end position="167"/>
    </location>
</feature>
<keyword evidence="5 6" id="KW-0472">Membrane</keyword>
<organism evidence="7 8">
    <name type="scientific">Actinomycetospora chlora</name>
    <dbReference type="NCBI Taxonomy" id="663608"/>
    <lineage>
        <taxon>Bacteria</taxon>
        <taxon>Bacillati</taxon>
        <taxon>Actinomycetota</taxon>
        <taxon>Actinomycetes</taxon>
        <taxon>Pseudonocardiales</taxon>
        <taxon>Pseudonocardiaceae</taxon>
        <taxon>Actinomycetospora</taxon>
    </lineage>
</organism>
<gene>
    <name evidence="7" type="ORF">GCM10023200_19210</name>
</gene>
<feature type="transmembrane region" description="Helical" evidence="6">
    <location>
        <begin position="37"/>
        <end position="57"/>
    </location>
</feature>
<protein>
    <submittedName>
        <fullName evidence="7">YhjD/YihY/BrkB family envelope integrity protein</fullName>
    </submittedName>
</protein>
<feature type="transmembrane region" description="Helical" evidence="6">
    <location>
        <begin position="252"/>
        <end position="275"/>
    </location>
</feature>
<evidence type="ECO:0000313" key="8">
    <source>
        <dbReference type="Proteomes" id="UP001500928"/>
    </source>
</evidence>
<reference evidence="8" key="1">
    <citation type="journal article" date="2019" name="Int. J. Syst. Evol. Microbiol.">
        <title>The Global Catalogue of Microorganisms (GCM) 10K type strain sequencing project: providing services to taxonomists for standard genome sequencing and annotation.</title>
        <authorList>
            <consortium name="The Broad Institute Genomics Platform"/>
            <consortium name="The Broad Institute Genome Sequencing Center for Infectious Disease"/>
            <person name="Wu L."/>
            <person name="Ma J."/>
        </authorList>
    </citation>
    <scope>NUCLEOTIDE SEQUENCE [LARGE SCALE GENOMIC DNA]</scope>
    <source>
        <strain evidence="8">JCM 17979</strain>
    </source>
</reference>